<organism evidence="3 4">
    <name type="scientific">Fimbriiglobus ruber</name>
    <dbReference type="NCBI Taxonomy" id="1908690"/>
    <lineage>
        <taxon>Bacteria</taxon>
        <taxon>Pseudomonadati</taxon>
        <taxon>Planctomycetota</taxon>
        <taxon>Planctomycetia</taxon>
        <taxon>Gemmatales</taxon>
        <taxon>Gemmataceae</taxon>
        <taxon>Fimbriiglobus</taxon>
    </lineage>
</organism>
<keyword evidence="2" id="KW-0732">Signal</keyword>
<gene>
    <name evidence="3" type="ORF">FRUB_01686</name>
</gene>
<accession>A0A225E9V8</accession>
<evidence type="ECO:0000256" key="2">
    <source>
        <dbReference type="SAM" id="SignalP"/>
    </source>
</evidence>
<reference evidence="4" key="1">
    <citation type="submission" date="2017-06" db="EMBL/GenBank/DDBJ databases">
        <title>Genome analysis of Fimbriiglobus ruber SP5, the first member of the order Planctomycetales with confirmed chitinolytic capability.</title>
        <authorList>
            <person name="Ravin N.V."/>
            <person name="Rakitin A.L."/>
            <person name="Ivanova A.A."/>
            <person name="Beletsky A.V."/>
            <person name="Kulichevskaya I.S."/>
            <person name="Mardanov A.V."/>
            <person name="Dedysh S.N."/>
        </authorList>
    </citation>
    <scope>NUCLEOTIDE SEQUENCE [LARGE SCALE GENOMIC DNA]</scope>
    <source>
        <strain evidence="4">SP5</strain>
    </source>
</reference>
<sequence length="216" mass="22729">MTRVHVTLSAAAVIAATIAGPAAHAQLPPPAPPVLYSQAPIPGSYTPVGPPIHSSAVHSRWYLPGYGGYGGYGYGGYGYDPYAGSAFEMPVVVPPLVGAGGGPAQATLRPLNDTAQLTIDFPAAATIKVNGSAVAGERATWVLNSTPRTTGELVKFAVRAEWTEDGRRVEWERSVEVSAGDRSHSTISFGTPVKTEKTEKKAEKTEKTDKIEKTEP</sequence>
<comment type="caution">
    <text evidence="3">The sequence shown here is derived from an EMBL/GenBank/DDBJ whole genome shotgun (WGS) entry which is preliminary data.</text>
</comment>
<dbReference type="AlphaFoldDB" id="A0A225E9V8"/>
<keyword evidence="4" id="KW-1185">Reference proteome</keyword>
<dbReference type="RefSeq" id="WP_088253096.1">
    <property type="nucleotide sequence ID" value="NZ_NIDE01000002.1"/>
</dbReference>
<evidence type="ECO:0000313" key="4">
    <source>
        <dbReference type="Proteomes" id="UP000214646"/>
    </source>
</evidence>
<dbReference type="EMBL" id="NIDE01000002">
    <property type="protein sequence ID" value="OWK45355.1"/>
    <property type="molecule type" value="Genomic_DNA"/>
</dbReference>
<proteinExistence type="predicted"/>
<feature type="region of interest" description="Disordered" evidence="1">
    <location>
        <begin position="177"/>
        <end position="216"/>
    </location>
</feature>
<protein>
    <submittedName>
        <fullName evidence="3">Uncharacterized protein</fullName>
    </submittedName>
</protein>
<evidence type="ECO:0000313" key="3">
    <source>
        <dbReference type="EMBL" id="OWK45355.1"/>
    </source>
</evidence>
<dbReference type="Proteomes" id="UP000214646">
    <property type="component" value="Unassembled WGS sequence"/>
</dbReference>
<evidence type="ECO:0000256" key="1">
    <source>
        <dbReference type="SAM" id="MobiDB-lite"/>
    </source>
</evidence>
<feature type="signal peptide" evidence="2">
    <location>
        <begin position="1"/>
        <end position="25"/>
    </location>
</feature>
<feature type="compositionally biased region" description="Basic and acidic residues" evidence="1">
    <location>
        <begin position="194"/>
        <end position="216"/>
    </location>
</feature>
<name>A0A225E9V8_9BACT</name>
<feature type="chain" id="PRO_5012714076" evidence="2">
    <location>
        <begin position="26"/>
        <end position="216"/>
    </location>
</feature>